<dbReference type="EMBL" id="JANAWD010000114">
    <property type="protein sequence ID" value="KAJ3486678.1"/>
    <property type="molecule type" value="Genomic_DNA"/>
</dbReference>
<dbReference type="AlphaFoldDB" id="A0AAD5V5N7"/>
<evidence type="ECO:0000259" key="1">
    <source>
        <dbReference type="Pfam" id="PF00326"/>
    </source>
</evidence>
<organism evidence="2 3">
    <name type="scientific">Meripilus lineatus</name>
    <dbReference type="NCBI Taxonomy" id="2056292"/>
    <lineage>
        <taxon>Eukaryota</taxon>
        <taxon>Fungi</taxon>
        <taxon>Dikarya</taxon>
        <taxon>Basidiomycota</taxon>
        <taxon>Agaricomycotina</taxon>
        <taxon>Agaricomycetes</taxon>
        <taxon>Polyporales</taxon>
        <taxon>Meripilaceae</taxon>
        <taxon>Meripilus</taxon>
    </lineage>
</organism>
<comment type="caution">
    <text evidence="2">The sequence shown here is derived from an EMBL/GenBank/DDBJ whole genome shotgun (WGS) entry which is preliminary data.</text>
</comment>
<gene>
    <name evidence="2" type="ORF">NLI96_g4066</name>
</gene>
<dbReference type="InterPro" id="IPR001375">
    <property type="entry name" value="Peptidase_S9_cat"/>
</dbReference>
<dbReference type="Pfam" id="PF00326">
    <property type="entry name" value="Peptidase_S9"/>
    <property type="match status" value="1"/>
</dbReference>
<dbReference type="Gene3D" id="3.40.50.1820">
    <property type="entry name" value="alpha/beta hydrolase"/>
    <property type="match status" value="1"/>
</dbReference>
<dbReference type="InterPro" id="IPR029058">
    <property type="entry name" value="AB_hydrolase_fold"/>
</dbReference>
<dbReference type="GO" id="GO:0008236">
    <property type="term" value="F:serine-type peptidase activity"/>
    <property type="evidence" value="ECO:0007669"/>
    <property type="project" value="InterPro"/>
</dbReference>
<dbReference type="GO" id="GO:0006508">
    <property type="term" value="P:proteolysis"/>
    <property type="evidence" value="ECO:0007669"/>
    <property type="project" value="InterPro"/>
</dbReference>
<accession>A0AAD5V5N7</accession>
<evidence type="ECO:0000313" key="3">
    <source>
        <dbReference type="Proteomes" id="UP001212997"/>
    </source>
</evidence>
<keyword evidence="3" id="KW-1185">Reference proteome</keyword>
<sequence>MSTSKKTTKLTIPHPDEEGVAIVGTLEQVAPEEPTQGRGIAFILHGTMGHKDYLFQKPLAQKLPIDSFRLDFRGNHESNGEWRVGGFVHDTRDIDVALEYLKKHYGYTLSLIVGHSRGSISGFRWICTREEGKAVRGFVNISGRYRMEKGRDNATPYQRELDSQGWYEVKATVARKPFVGRVTKDNLEEFTTFDSSYVWDRFPNSTHALSIHGLSDQRVPPYDATIYARALGTRTPGTHNLYLVEDADHNFKEKHHIIVDTILEWWDLIERNRLKTGVWHTGFRGKL</sequence>
<proteinExistence type="predicted"/>
<protein>
    <recommendedName>
        <fullName evidence="1">Peptidase S9 prolyl oligopeptidase catalytic domain-containing protein</fullName>
    </recommendedName>
</protein>
<evidence type="ECO:0000313" key="2">
    <source>
        <dbReference type="EMBL" id="KAJ3486678.1"/>
    </source>
</evidence>
<dbReference type="SUPFAM" id="SSF53474">
    <property type="entry name" value="alpha/beta-Hydrolases"/>
    <property type="match status" value="1"/>
</dbReference>
<dbReference type="Proteomes" id="UP001212997">
    <property type="component" value="Unassembled WGS sequence"/>
</dbReference>
<name>A0AAD5V5N7_9APHY</name>
<feature type="domain" description="Peptidase S9 prolyl oligopeptidase catalytic" evidence="1">
    <location>
        <begin position="183"/>
        <end position="265"/>
    </location>
</feature>
<reference evidence="2" key="1">
    <citation type="submission" date="2022-07" db="EMBL/GenBank/DDBJ databases">
        <title>Genome Sequence of Physisporinus lineatus.</title>
        <authorList>
            <person name="Buettner E."/>
        </authorList>
    </citation>
    <scope>NUCLEOTIDE SEQUENCE</scope>
    <source>
        <strain evidence="2">VT162</strain>
    </source>
</reference>